<protein>
    <submittedName>
        <fullName evidence="1">Uncharacterized protein</fullName>
    </submittedName>
</protein>
<gene>
    <name evidence="1" type="ORF">OWV82_015328</name>
</gene>
<sequence>MSRRHIINIASVLLLFLVLSMISLTEARILNFQAIQESLLRRDQLVHRTLRAVTPPKNTPVAAQRIYHFVPVPGPTHPREARILNFQAIQESLLRRDQLVHRTLRAVIPPKNTPQAAQGVYHFIPVPGPIRPQGSLFR</sequence>
<dbReference type="EMBL" id="CM051401">
    <property type="protein sequence ID" value="KAJ4713204.1"/>
    <property type="molecule type" value="Genomic_DNA"/>
</dbReference>
<keyword evidence="2" id="KW-1185">Reference proteome</keyword>
<organism evidence="1 2">
    <name type="scientific">Melia azedarach</name>
    <name type="common">Chinaberry tree</name>
    <dbReference type="NCBI Taxonomy" id="155640"/>
    <lineage>
        <taxon>Eukaryota</taxon>
        <taxon>Viridiplantae</taxon>
        <taxon>Streptophyta</taxon>
        <taxon>Embryophyta</taxon>
        <taxon>Tracheophyta</taxon>
        <taxon>Spermatophyta</taxon>
        <taxon>Magnoliopsida</taxon>
        <taxon>eudicotyledons</taxon>
        <taxon>Gunneridae</taxon>
        <taxon>Pentapetalae</taxon>
        <taxon>rosids</taxon>
        <taxon>malvids</taxon>
        <taxon>Sapindales</taxon>
        <taxon>Meliaceae</taxon>
        <taxon>Melia</taxon>
    </lineage>
</organism>
<evidence type="ECO:0000313" key="1">
    <source>
        <dbReference type="EMBL" id="KAJ4713204.1"/>
    </source>
</evidence>
<comment type="caution">
    <text evidence="1">The sequence shown here is derived from an EMBL/GenBank/DDBJ whole genome shotgun (WGS) entry which is preliminary data.</text>
</comment>
<name>A0ACC1XR84_MELAZ</name>
<proteinExistence type="predicted"/>
<accession>A0ACC1XR84</accession>
<evidence type="ECO:0000313" key="2">
    <source>
        <dbReference type="Proteomes" id="UP001164539"/>
    </source>
</evidence>
<reference evidence="1 2" key="1">
    <citation type="journal article" date="2023" name="Science">
        <title>Complex scaffold remodeling in plant triterpene biosynthesis.</title>
        <authorList>
            <person name="De La Pena R."/>
            <person name="Hodgson H."/>
            <person name="Liu J.C."/>
            <person name="Stephenson M.J."/>
            <person name="Martin A.C."/>
            <person name="Owen C."/>
            <person name="Harkess A."/>
            <person name="Leebens-Mack J."/>
            <person name="Jimenez L.E."/>
            <person name="Osbourn A."/>
            <person name="Sattely E.S."/>
        </authorList>
    </citation>
    <scope>NUCLEOTIDE SEQUENCE [LARGE SCALE GENOMIC DNA]</scope>
    <source>
        <strain evidence="2">cv. JPN11</strain>
        <tissue evidence="1">Leaf</tissue>
    </source>
</reference>
<dbReference type="Proteomes" id="UP001164539">
    <property type="component" value="Chromosome 8"/>
</dbReference>